<feature type="compositionally biased region" description="Basic and acidic residues" evidence="1">
    <location>
        <begin position="171"/>
        <end position="184"/>
    </location>
</feature>
<organism evidence="3 4">
    <name type="scientific">Microbacterium lushaniae</name>
    <dbReference type="NCBI Taxonomy" id="2614639"/>
    <lineage>
        <taxon>Bacteria</taxon>
        <taxon>Bacillati</taxon>
        <taxon>Actinomycetota</taxon>
        <taxon>Actinomycetes</taxon>
        <taxon>Micrococcales</taxon>
        <taxon>Microbacteriaceae</taxon>
        <taxon>Microbacterium</taxon>
    </lineage>
</organism>
<keyword evidence="4" id="KW-1185">Reference proteome</keyword>
<sequence>MELTPAELTLLGLVVERPQHGYELEQVIEQRGIRQWTDIGFSSIYYLLAKLEKRGLVEAAQASGGAKARRVFHATADGRDAAARGARTLIAEAAPAPHPVLAGIANLPLLAEHEYAAALGARLVQIDARIAAVEAAERAQEPLPMAASEVLSYSLSLMKAERSWLAARAQVSHDREDRSEEDPRQLPGASG</sequence>
<gene>
    <name evidence="3" type="ORF">F6J85_06445</name>
</gene>
<dbReference type="PANTHER" id="PTHR43252">
    <property type="entry name" value="TRANSCRIPTIONAL REGULATOR YQJI"/>
    <property type="match status" value="1"/>
</dbReference>
<accession>A0A5J6L2T0</accession>
<dbReference type="EMBL" id="CP044232">
    <property type="protein sequence ID" value="QEW02777.1"/>
    <property type="molecule type" value="Genomic_DNA"/>
</dbReference>
<dbReference type="AlphaFoldDB" id="A0A5J6L2T0"/>
<dbReference type="KEGG" id="mlz:F6J85_06445"/>
<dbReference type="Gene3D" id="1.10.10.10">
    <property type="entry name" value="Winged helix-like DNA-binding domain superfamily/Winged helix DNA-binding domain"/>
    <property type="match status" value="1"/>
</dbReference>
<dbReference type="RefSeq" id="WP_150924312.1">
    <property type="nucleotide sequence ID" value="NZ_CP044232.1"/>
</dbReference>
<dbReference type="SUPFAM" id="SSF46785">
    <property type="entry name" value="Winged helix' DNA-binding domain"/>
    <property type="match status" value="1"/>
</dbReference>
<dbReference type="PANTHER" id="PTHR43252:SF6">
    <property type="entry name" value="NEGATIVE TRANSCRIPTION REGULATOR PADR"/>
    <property type="match status" value="1"/>
</dbReference>
<dbReference type="Proteomes" id="UP000325516">
    <property type="component" value="Chromosome"/>
</dbReference>
<dbReference type="Pfam" id="PF03551">
    <property type="entry name" value="PadR"/>
    <property type="match status" value="1"/>
</dbReference>
<name>A0A5J6L2T0_9MICO</name>
<protein>
    <submittedName>
        <fullName evidence="3">PadR family transcriptional regulator</fullName>
    </submittedName>
</protein>
<dbReference type="InterPro" id="IPR005149">
    <property type="entry name" value="Tscrpt_reg_PadR_N"/>
</dbReference>
<feature type="domain" description="Transcription regulator PadR N-terminal" evidence="2">
    <location>
        <begin position="10"/>
        <end position="83"/>
    </location>
</feature>
<evidence type="ECO:0000313" key="3">
    <source>
        <dbReference type="EMBL" id="QEW02777.1"/>
    </source>
</evidence>
<reference evidence="4" key="1">
    <citation type="submission" date="2019-09" db="EMBL/GenBank/DDBJ databases">
        <title>Mumia zhuanghuii sp. nov. isolated from the intestinal contents of plateau pika (Ochotona curzoniae) in the Qinghai-Tibet plateau of China.</title>
        <authorList>
            <person name="Tian Z."/>
        </authorList>
    </citation>
    <scope>NUCLEOTIDE SEQUENCE [LARGE SCALE GENOMIC DNA]</scope>
    <source>
        <strain evidence="4">L-031</strain>
    </source>
</reference>
<dbReference type="InterPro" id="IPR036388">
    <property type="entry name" value="WH-like_DNA-bd_sf"/>
</dbReference>
<evidence type="ECO:0000256" key="1">
    <source>
        <dbReference type="SAM" id="MobiDB-lite"/>
    </source>
</evidence>
<evidence type="ECO:0000313" key="4">
    <source>
        <dbReference type="Proteomes" id="UP000325516"/>
    </source>
</evidence>
<evidence type="ECO:0000259" key="2">
    <source>
        <dbReference type="Pfam" id="PF03551"/>
    </source>
</evidence>
<feature type="region of interest" description="Disordered" evidence="1">
    <location>
        <begin position="168"/>
        <end position="191"/>
    </location>
</feature>
<proteinExistence type="predicted"/>
<dbReference type="InterPro" id="IPR036390">
    <property type="entry name" value="WH_DNA-bd_sf"/>
</dbReference>